<reference evidence="13" key="1">
    <citation type="journal article" date="2019" name="Int. J. Syst. Evol. Microbiol.">
        <title>The Global Catalogue of Microorganisms (GCM) 10K type strain sequencing project: providing services to taxonomists for standard genome sequencing and annotation.</title>
        <authorList>
            <consortium name="The Broad Institute Genomics Platform"/>
            <consortium name="The Broad Institute Genome Sequencing Center for Infectious Disease"/>
            <person name="Wu L."/>
            <person name="Ma J."/>
        </authorList>
    </citation>
    <scope>NUCLEOTIDE SEQUENCE [LARGE SCALE GENOMIC DNA]</scope>
    <source>
        <strain evidence="13">JCM 17759</strain>
    </source>
</reference>
<evidence type="ECO:0000256" key="2">
    <source>
        <dbReference type="ARBA" id="ARBA00022490"/>
    </source>
</evidence>
<protein>
    <submittedName>
        <fullName evidence="12">Tyrosine-type recombinase/integrase</fullName>
    </submittedName>
</protein>
<dbReference type="PANTHER" id="PTHR30349:SF77">
    <property type="entry name" value="TYROSINE RECOMBINASE XERC"/>
    <property type="match status" value="1"/>
</dbReference>
<organism evidence="12 13">
    <name type="scientific">Novipirellula rosea</name>
    <dbReference type="NCBI Taxonomy" id="1031540"/>
    <lineage>
        <taxon>Bacteria</taxon>
        <taxon>Pseudomonadati</taxon>
        <taxon>Planctomycetota</taxon>
        <taxon>Planctomycetia</taxon>
        <taxon>Pirellulales</taxon>
        <taxon>Pirellulaceae</taxon>
        <taxon>Novipirellula</taxon>
    </lineage>
</organism>
<comment type="subcellular location">
    <subcellularLocation>
        <location evidence="1">Cytoplasm</location>
    </subcellularLocation>
</comment>
<evidence type="ECO:0000256" key="1">
    <source>
        <dbReference type="ARBA" id="ARBA00004496"/>
    </source>
</evidence>
<evidence type="ECO:0000313" key="12">
    <source>
        <dbReference type="EMBL" id="GAA4444226.1"/>
    </source>
</evidence>
<evidence type="ECO:0000256" key="7">
    <source>
        <dbReference type="ARBA" id="ARBA00023172"/>
    </source>
</evidence>
<evidence type="ECO:0000259" key="10">
    <source>
        <dbReference type="PROSITE" id="PS51898"/>
    </source>
</evidence>
<keyword evidence="8" id="KW-0131">Cell cycle</keyword>
<keyword evidence="5" id="KW-0229">DNA integration</keyword>
<keyword evidence="2" id="KW-0963">Cytoplasm</keyword>
<dbReference type="PROSITE" id="PS51900">
    <property type="entry name" value="CB"/>
    <property type="match status" value="1"/>
</dbReference>
<evidence type="ECO:0000256" key="9">
    <source>
        <dbReference type="PROSITE-ProRule" id="PRU01248"/>
    </source>
</evidence>
<dbReference type="InterPro" id="IPR004107">
    <property type="entry name" value="Integrase_SAM-like_N"/>
</dbReference>
<dbReference type="InterPro" id="IPR013762">
    <property type="entry name" value="Integrase-like_cat_sf"/>
</dbReference>
<keyword evidence="4" id="KW-0159">Chromosome partition</keyword>
<evidence type="ECO:0000313" key="13">
    <source>
        <dbReference type="Proteomes" id="UP001500840"/>
    </source>
</evidence>
<dbReference type="PANTHER" id="PTHR30349">
    <property type="entry name" value="PHAGE INTEGRASE-RELATED"/>
    <property type="match status" value="1"/>
</dbReference>
<accession>A0ABP8M4B7</accession>
<dbReference type="InterPro" id="IPR011010">
    <property type="entry name" value="DNA_brk_join_enz"/>
</dbReference>
<dbReference type="InterPro" id="IPR010998">
    <property type="entry name" value="Integrase_recombinase_N"/>
</dbReference>
<feature type="domain" description="Tyr recombinase" evidence="10">
    <location>
        <begin position="130"/>
        <end position="307"/>
    </location>
</feature>
<dbReference type="InterPro" id="IPR002104">
    <property type="entry name" value="Integrase_catalytic"/>
</dbReference>
<keyword evidence="7" id="KW-0233">DNA recombination</keyword>
<evidence type="ECO:0000256" key="8">
    <source>
        <dbReference type="ARBA" id="ARBA00023306"/>
    </source>
</evidence>
<dbReference type="RefSeq" id="WP_345318609.1">
    <property type="nucleotide sequence ID" value="NZ_BAABGA010000006.1"/>
</dbReference>
<dbReference type="EMBL" id="BAABGA010000006">
    <property type="protein sequence ID" value="GAA4444226.1"/>
    <property type="molecule type" value="Genomic_DNA"/>
</dbReference>
<proteinExistence type="predicted"/>
<evidence type="ECO:0000256" key="6">
    <source>
        <dbReference type="ARBA" id="ARBA00023125"/>
    </source>
</evidence>
<evidence type="ECO:0000256" key="4">
    <source>
        <dbReference type="ARBA" id="ARBA00022829"/>
    </source>
</evidence>
<evidence type="ECO:0000256" key="5">
    <source>
        <dbReference type="ARBA" id="ARBA00022908"/>
    </source>
</evidence>
<dbReference type="PROSITE" id="PS51898">
    <property type="entry name" value="TYR_RECOMBINASE"/>
    <property type="match status" value="1"/>
</dbReference>
<sequence>MSNSSPEARKNWGDNVFEGIPVGNEVIPLANQFIESTDYAAESLKAFGNDLRKFAKWFTDVNRERLKFERVTSRDIADCREYLRRDLGQATATVNRCLVTLRRYFGWLAENGHVPANPAKAVKQLRKQELAPKGLERGQVRKLLREVELRPDIRAQAIFNLFLFTGCRVGDLVGLELNDLMIGVRSGTAIFRQGKGNKQRSVPLPLPARQTLHTYLDIRPPIDSDRVFVGERGPLTARGVRNLCDKYSAFCVFKIHPHLLRHTFSHQFLADNNNDLVSLAQILGHENLNTTSRYTLRTQHQLGEASDNLSY</sequence>
<evidence type="ECO:0000259" key="11">
    <source>
        <dbReference type="PROSITE" id="PS51900"/>
    </source>
</evidence>
<gene>
    <name evidence="12" type="ORF">GCM10023156_02290</name>
</gene>
<name>A0ABP8M4B7_9BACT</name>
<dbReference type="Gene3D" id="1.10.443.10">
    <property type="entry name" value="Intergrase catalytic core"/>
    <property type="match status" value="1"/>
</dbReference>
<dbReference type="InterPro" id="IPR044068">
    <property type="entry name" value="CB"/>
</dbReference>
<dbReference type="Pfam" id="PF00589">
    <property type="entry name" value="Phage_integrase"/>
    <property type="match status" value="1"/>
</dbReference>
<feature type="domain" description="Core-binding (CB)" evidence="11">
    <location>
        <begin position="24"/>
        <end position="109"/>
    </location>
</feature>
<comment type="caution">
    <text evidence="12">The sequence shown here is derived from an EMBL/GenBank/DDBJ whole genome shotgun (WGS) entry which is preliminary data.</text>
</comment>
<dbReference type="Gene3D" id="1.10.150.130">
    <property type="match status" value="1"/>
</dbReference>
<dbReference type="Proteomes" id="UP001500840">
    <property type="component" value="Unassembled WGS sequence"/>
</dbReference>
<keyword evidence="13" id="KW-1185">Reference proteome</keyword>
<keyword evidence="6 9" id="KW-0238">DNA-binding</keyword>
<keyword evidence="3" id="KW-0132">Cell division</keyword>
<dbReference type="SUPFAM" id="SSF56349">
    <property type="entry name" value="DNA breaking-rejoining enzymes"/>
    <property type="match status" value="1"/>
</dbReference>
<dbReference type="InterPro" id="IPR050090">
    <property type="entry name" value="Tyrosine_recombinase_XerCD"/>
</dbReference>
<dbReference type="Pfam" id="PF02899">
    <property type="entry name" value="Phage_int_SAM_1"/>
    <property type="match status" value="1"/>
</dbReference>
<evidence type="ECO:0000256" key="3">
    <source>
        <dbReference type="ARBA" id="ARBA00022618"/>
    </source>
</evidence>